<dbReference type="InterPro" id="IPR043504">
    <property type="entry name" value="Peptidase_S1_PA_chymotrypsin"/>
</dbReference>
<dbReference type="InterPro" id="IPR009003">
    <property type="entry name" value="Peptidase_S1_PA"/>
</dbReference>
<evidence type="ECO:0000313" key="5">
    <source>
        <dbReference type="Proteomes" id="UP000389128"/>
    </source>
</evidence>
<dbReference type="AlphaFoldDB" id="A0A6C2D437"/>
<evidence type="ECO:0000256" key="1">
    <source>
        <dbReference type="ARBA" id="ARBA00022737"/>
    </source>
</evidence>
<dbReference type="EMBL" id="SDKK01000003">
    <property type="protein sequence ID" value="TYC61188.1"/>
    <property type="molecule type" value="Genomic_DNA"/>
</dbReference>
<dbReference type="OrthoDB" id="8559002at2"/>
<dbReference type="Proteomes" id="UP000389128">
    <property type="component" value="Unassembled WGS sequence"/>
</dbReference>
<keyword evidence="2 3" id="KW-0802">TPR repeat</keyword>
<organism evidence="4 5">
    <name type="scientific">Zoogloea oleivorans</name>
    <dbReference type="NCBI Taxonomy" id="1552750"/>
    <lineage>
        <taxon>Bacteria</taxon>
        <taxon>Pseudomonadati</taxon>
        <taxon>Pseudomonadota</taxon>
        <taxon>Betaproteobacteria</taxon>
        <taxon>Rhodocyclales</taxon>
        <taxon>Zoogloeaceae</taxon>
        <taxon>Zoogloea</taxon>
    </lineage>
</organism>
<dbReference type="InterPro" id="IPR051685">
    <property type="entry name" value="Ycf3/AcsC/BcsC/TPR_MFPF"/>
</dbReference>
<dbReference type="Gene3D" id="1.25.40.10">
    <property type="entry name" value="Tetratricopeptide repeat domain"/>
    <property type="match status" value="3"/>
</dbReference>
<feature type="repeat" description="TPR" evidence="3">
    <location>
        <begin position="472"/>
        <end position="505"/>
    </location>
</feature>
<evidence type="ECO:0000256" key="2">
    <source>
        <dbReference type="ARBA" id="ARBA00022803"/>
    </source>
</evidence>
<keyword evidence="5" id="KW-1185">Reference proteome</keyword>
<keyword evidence="1" id="KW-0677">Repeat</keyword>
<protein>
    <submittedName>
        <fullName evidence="4">Tetratricopeptide repeat protein</fullName>
    </submittedName>
</protein>
<dbReference type="Gene3D" id="2.40.10.10">
    <property type="entry name" value="Trypsin-like serine proteases"/>
    <property type="match status" value="2"/>
</dbReference>
<dbReference type="Pfam" id="PF13432">
    <property type="entry name" value="TPR_16"/>
    <property type="match status" value="2"/>
</dbReference>
<proteinExistence type="predicted"/>
<dbReference type="Pfam" id="PF14559">
    <property type="entry name" value="TPR_19"/>
    <property type="match status" value="1"/>
</dbReference>
<dbReference type="PROSITE" id="PS50005">
    <property type="entry name" value="TPR"/>
    <property type="match status" value="1"/>
</dbReference>
<dbReference type="PANTHER" id="PTHR44943">
    <property type="entry name" value="CELLULOSE SYNTHASE OPERON PROTEIN C"/>
    <property type="match status" value="1"/>
</dbReference>
<dbReference type="PANTHER" id="PTHR44943:SF8">
    <property type="entry name" value="TPR REPEAT-CONTAINING PROTEIN MJ0263"/>
    <property type="match status" value="1"/>
</dbReference>
<comment type="caution">
    <text evidence="4">The sequence shown here is derived from an EMBL/GenBank/DDBJ whole genome shotgun (WGS) entry which is preliminary data.</text>
</comment>
<gene>
    <name evidence="4" type="ORF">ETQ85_03775</name>
</gene>
<dbReference type="Pfam" id="PF13181">
    <property type="entry name" value="TPR_8"/>
    <property type="match status" value="1"/>
</dbReference>
<name>A0A6C2D437_9RHOO</name>
<dbReference type="Pfam" id="PF13365">
    <property type="entry name" value="Trypsin_2"/>
    <property type="match status" value="1"/>
</dbReference>
<dbReference type="SMART" id="SM00028">
    <property type="entry name" value="TPR"/>
    <property type="match status" value="7"/>
</dbReference>
<dbReference type="SUPFAM" id="SSF48452">
    <property type="entry name" value="TPR-like"/>
    <property type="match status" value="1"/>
</dbReference>
<dbReference type="InterPro" id="IPR019734">
    <property type="entry name" value="TPR_rpt"/>
</dbReference>
<sequence>MWRAPCRIRLTCSCCQPEAVMSCPFPLSLFVALGLLVVAQPGQALTAQEVFAAFSPSVAVLEVLDAGGRQVGSYSATQVGTGRFVSVCEVLDGAAAVRVTLKAQVMEGRIAARDRERNLCLIQVDGATAAGAVLPRRMPVPGSRVFAISNALGLGVGISEGVVSGVRHYPAGDYIQFTAPISPGSEGGALVDDTGSLIGIIDYRRRDGQNVNFASLAEWVGDIEKRAADSAEILQRYDAARALQQQGQWSELDVLATEWARDQPDSLDAWRFSVSAARGLNHRDKELLAWRALWRINPSHAETGAGLGYVLLAGGQVKEALELAKVLAAAHREYAPARWLLARAQHSSGLHKEAEASYREAIDLDPWLMEAYQGLAALAQLRGDHATAIAIWSRIAGLYPDAPGPRLGLVQAYLSAGKAERAYSVLEQLPEKDRDSAIAWFWRGYALARLERPEAAMQAYRASLARSSEAKDRAWAGIGNAFYGLKNYPEAIAAFQSAQALNPSESAWDYQLGVVLKDAGRPAEALTIFERLVARMPEEASHWRQKGFTLAILGRSADAVPALERSLQLDPAQAKVWMALIEACQALGRREAAHSAYEKLRGIDGTAAEQAYRNTLYPYEENAR</sequence>
<reference evidence="4 5" key="1">
    <citation type="submission" date="2019-01" db="EMBL/GenBank/DDBJ databases">
        <title>Zoogloea oleivorans genome sequencing and assembly.</title>
        <authorList>
            <person name="Tancsics A."/>
            <person name="Farkas M."/>
            <person name="Kriszt B."/>
            <person name="Maroti G."/>
            <person name="Horvath B."/>
        </authorList>
    </citation>
    <scope>NUCLEOTIDE SEQUENCE [LARGE SCALE GENOMIC DNA]</scope>
    <source>
        <strain evidence="4 5">Buc</strain>
    </source>
</reference>
<evidence type="ECO:0000256" key="3">
    <source>
        <dbReference type="PROSITE-ProRule" id="PRU00339"/>
    </source>
</evidence>
<dbReference type="SUPFAM" id="SSF50494">
    <property type="entry name" value="Trypsin-like serine proteases"/>
    <property type="match status" value="1"/>
</dbReference>
<dbReference type="InterPro" id="IPR011990">
    <property type="entry name" value="TPR-like_helical_dom_sf"/>
</dbReference>
<evidence type="ECO:0000313" key="4">
    <source>
        <dbReference type="EMBL" id="TYC61188.1"/>
    </source>
</evidence>
<accession>A0A6C2D437</accession>